<evidence type="ECO:0000259" key="1">
    <source>
        <dbReference type="Pfam" id="PF00226"/>
    </source>
</evidence>
<dbReference type="Gene3D" id="1.10.287.110">
    <property type="entry name" value="DnaJ domain"/>
    <property type="match status" value="1"/>
</dbReference>
<dbReference type="OrthoDB" id="10250354at2759"/>
<evidence type="ECO:0000313" key="2">
    <source>
        <dbReference type="EMBL" id="CDW88850.1"/>
    </source>
</evidence>
<dbReference type="Pfam" id="PF00226">
    <property type="entry name" value="DnaJ"/>
    <property type="match status" value="1"/>
</dbReference>
<name>A0A078B2U6_STYLE</name>
<evidence type="ECO:0000313" key="3">
    <source>
        <dbReference type="Proteomes" id="UP000039865"/>
    </source>
</evidence>
<dbReference type="AlphaFoldDB" id="A0A078B2U6"/>
<dbReference type="InParanoid" id="A0A078B2U6"/>
<protein>
    <recommendedName>
        <fullName evidence="1">J domain-containing protein</fullName>
    </recommendedName>
</protein>
<proteinExistence type="predicted"/>
<sequence>MKCQVCSIMQLEIKSLKPTRMQPFRNPLDPLIQIALKLHPDKNRSPISTDAFNKLNQVYRCLSNQYKRDSSDEKDKDDEVIDTMGLANKKHDIYNIFYGENYRKKKTKDGPIRRYIGKMKAIEWKQDDSKQLSRVYDENKVVNIIKNSYGEKYIFVQDAIPEQKMLSDPVIFRYRLEKAGYFQHEFVSPKLGLTYYIDNESLVTLQSKKEAYNQENPYEGEEKYPPYNGRNFTQEIEEQTRVYFLVKIELRKTEDKMTLRERIFYWN</sequence>
<dbReference type="EMBL" id="CCKQ01016958">
    <property type="protein sequence ID" value="CDW88850.1"/>
    <property type="molecule type" value="Genomic_DNA"/>
</dbReference>
<dbReference type="InterPro" id="IPR036869">
    <property type="entry name" value="J_dom_sf"/>
</dbReference>
<organism evidence="2 3">
    <name type="scientific">Stylonychia lemnae</name>
    <name type="common">Ciliate</name>
    <dbReference type="NCBI Taxonomy" id="5949"/>
    <lineage>
        <taxon>Eukaryota</taxon>
        <taxon>Sar</taxon>
        <taxon>Alveolata</taxon>
        <taxon>Ciliophora</taxon>
        <taxon>Intramacronucleata</taxon>
        <taxon>Spirotrichea</taxon>
        <taxon>Stichotrichia</taxon>
        <taxon>Sporadotrichida</taxon>
        <taxon>Oxytrichidae</taxon>
        <taxon>Stylonychinae</taxon>
        <taxon>Stylonychia</taxon>
    </lineage>
</organism>
<dbReference type="Proteomes" id="UP000039865">
    <property type="component" value="Unassembled WGS sequence"/>
</dbReference>
<feature type="domain" description="J" evidence="1">
    <location>
        <begin position="33"/>
        <end position="70"/>
    </location>
</feature>
<dbReference type="InterPro" id="IPR001623">
    <property type="entry name" value="DnaJ_domain"/>
</dbReference>
<accession>A0A078B2U6</accession>
<keyword evidence="3" id="KW-1185">Reference proteome</keyword>
<gene>
    <name evidence="2" type="primary">Contig3993.g4276</name>
    <name evidence="2" type="ORF">STYLEM_17975</name>
</gene>
<dbReference type="SUPFAM" id="SSF46565">
    <property type="entry name" value="Chaperone J-domain"/>
    <property type="match status" value="1"/>
</dbReference>
<dbReference type="CDD" id="cd06257">
    <property type="entry name" value="DnaJ"/>
    <property type="match status" value="1"/>
</dbReference>
<reference evidence="2 3" key="1">
    <citation type="submission" date="2014-06" db="EMBL/GenBank/DDBJ databases">
        <authorList>
            <person name="Swart Estienne"/>
        </authorList>
    </citation>
    <scope>NUCLEOTIDE SEQUENCE [LARGE SCALE GENOMIC DNA]</scope>
    <source>
        <strain evidence="2 3">130c</strain>
    </source>
</reference>